<reference evidence="2 3" key="1">
    <citation type="submission" date="2022-09" db="EMBL/GenBank/DDBJ databases">
        <title>New species of Phenylobacterium.</title>
        <authorList>
            <person name="Mieszkin S."/>
        </authorList>
    </citation>
    <scope>NUCLEOTIDE SEQUENCE [LARGE SCALE GENOMIC DNA]</scope>
    <source>
        <strain evidence="2 3">HK31-G</strain>
    </source>
</reference>
<evidence type="ECO:0000256" key="1">
    <source>
        <dbReference type="SAM" id="Phobius"/>
    </source>
</evidence>
<evidence type="ECO:0000313" key="3">
    <source>
        <dbReference type="Proteomes" id="UP001598130"/>
    </source>
</evidence>
<dbReference type="EMBL" id="JAOTJD010000002">
    <property type="protein sequence ID" value="MFD3262656.1"/>
    <property type="molecule type" value="Genomic_DNA"/>
</dbReference>
<name>A0ABW6CLN6_9CAUL</name>
<comment type="caution">
    <text evidence="2">The sequence shown here is derived from an EMBL/GenBank/DDBJ whole genome shotgun (WGS) entry which is preliminary data.</text>
</comment>
<proteinExistence type="predicted"/>
<accession>A0ABW6CLN6</accession>
<protein>
    <submittedName>
        <fullName evidence="2">Uncharacterized protein</fullName>
    </submittedName>
</protein>
<keyword evidence="1" id="KW-0472">Membrane</keyword>
<organism evidence="2 3">
    <name type="scientific">Phenylobacterium ferrooxidans</name>
    <dbReference type="NCBI Taxonomy" id="2982689"/>
    <lineage>
        <taxon>Bacteria</taxon>
        <taxon>Pseudomonadati</taxon>
        <taxon>Pseudomonadota</taxon>
        <taxon>Alphaproteobacteria</taxon>
        <taxon>Caulobacterales</taxon>
        <taxon>Caulobacteraceae</taxon>
        <taxon>Phenylobacterium</taxon>
    </lineage>
</organism>
<dbReference type="RefSeq" id="WP_377367001.1">
    <property type="nucleotide sequence ID" value="NZ_JAOTJD010000002.1"/>
</dbReference>
<keyword evidence="1" id="KW-1133">Transmembrane helix</keyword>
<sequence>MPTSYSNDRVSLAPVLNEDLEAGSASLGGAANDAVTGDPLAGVQLKAKPTFRDHVKAHPVLAIALGGLAIGAIAAFAGRGAIARTAKPLLAHTVRPALIRAAARRPLGTAKLAARYPKAAARIAAGLRRMG</sequence>
<keyword evidence="3" id="KW-1185">Reference proteome</keyword>
<gene>
    <name evidence="2" type="ORF">OCL97_01625</name>
</gene>
<dbReference type="Proteomes" id="UP001598130">
    <property type="component" value="Unassembled WGS sequence"/>
</dbReference>
<feature type="transmembrane region" description="Helical" evidence="1">
    <location>
        <begin position="57"/>
        <end position="77"/>
    </location>
</feature>
<evidence type="ECO:0000313" key="2">
    <source>
        <dbReference type="EMBL" id="MFD3262656.1"/>
    </source>
</evidence>
<keyword evidence="1" id="KW-0812">Transmembrane</keyword>